<evidence type="ECO:0000313" key="2">
    <source>
        <dbReference type="EMBL" id="GBF81329.1"/>
    </source>
</evidence>
<dbReference type="OrthoDB" id="9795766at2"/>
<dbReference type="EMBL" id="BDQK01000013">
    <property type="protein sequence ID" value="GBF81329.1"/>
    <property type="molecule type" value="Genomic_DNA"/>
</dbReference>
<dbReference type="InterPro" id="IPR007159">
    <property type="entry name" value="SpoVT-AbrB_dom"/>
</dbReference>
<feature type="domain" description="SpoVT-AbrB" evidence="1">
    <location>
        <begin position="6"/>
        <end position="51"/>
    </location>
</feature>
<evidence type="ECO:0000313" key="3">
    <source>
        <dbReference type="Proteomes" id="UP000287247"/>
    </source>
</evidence>
<dbReference type="InterPro" id="IPR037914">
    <property type="entry name" value="SpoVT-AbrB_sf"/>
</dbReference>
<dbReference type="Pfam" id="PF04014">
    <property type="entry name" value="MazE_antitoxin"/>
    <property type="match status" value="1"/>
</dbReference>
<reference evidence="3" key="1">
    <citation type="submission" date="2017-05" db="EMBL/GenBank/DDBJ databases">
        <title>Physiological properties and genetic analysis related to exopolysaccharide production of fresh-water unicellular cyanobacterium Aphanothece sacrum, Suizenji Nori, that has been cultured as a food source in Japan.</title>
        <authorList>
            <person name="Kanesaki Y."/>
            <person name="Yoshikawa S."/>
            <person name="Ohki K."/>
        </authorList>
    </citation>
    <scope>NUCLEOTIDE SEQUENCE [LARGE SCALE GENOMIC DNA]</scope>
    <source>
        <strain evidence="3">FPU1</strain>
    </source>
</reference>
<dbReference type="Proteomes" id="UP000287247">
    <property type="component" value="Unassembled WGS sequence"/>
</dbReference>
<comment type="caution">
    <text evidence="2">The sequence shown here is derived from an EMBL/GenBank/DDBJ whole genome shotgun (WGS) entry which is preliminary data.</text>
</comment>
<protein>
    <submittedName>
        <fullName evidence="2">Antitoxin MazE</fullName>
    </submittedName>
</protein>
<dbReference type="RefSeq" id="WP_124976585.1">
    <property type="nucleotide sequence ID" value="NZ_BDQK01000013.1"/>
</dbReference>
<dbReference type="SMART" id="SM00966">
    <property type="entry name" value="SpoVT_AbrB"/>
    <property type="match status" value="1"/>
</dbReference>
<organism evidence="2 3">
    <name type="scientific">Aphanothece sacrum FPU1</name>
    <dbReference type="NCBI Taxonomy" id="1920663"/>
    <lineage>
        <taxon>Bacteria</taxon>
        <taxon>Bacillati</taxon>
        <taxon>Cyanobacteriota</taxon>
        <taxon>Cyanophyceae</taxon>
        <taxon>Oscillatoriophycideae</taxon>
        <taxon>Chroococcales</taxon>
        <taxon>Aphanothecaceae</taxon>
        <taxon>Aphanothece</taxon>
    </lineage>
</organism>
<dbReference type="Gene3D" id="2.10.260.10">
    <property type="match status" value="1"/>
</dbReference>
<dbReference type="GO" id="GO:0097351">
    <property type="term" value="F:toxin sequestering activity"/>
    <property type="evidence" value="ECO:0007669"/>
    <property type="project" value="InterPro"/>
</dbReference>
<sequence length="80" mass="9295">MKSQIGKWGNSLGFRIPKHIVETLNLKPHDSVECFIENGRLIVERIDQLPEFSLEELLDQVSEPSEEEIDWGKPYGDEVW</sequence>
<evidence type="ECO:0000259" key="1">
    <source>
        <dbReference type="SMART" id="SM00966"/>
    </source>
</evidence>
<name>A0A401IJ95_APHSA</name>
<proteinExistence type="predicted"/>
<keyword evidence="3" id="KW-1185">Reference proteome</keyword>
<accession>A0A401IJ95</accession>
<dbReference type="InterPro" id="IPR039052">
    <property type="entry name" value="Antitox_PemI-like"/>
</dbReference>
<dbReference type="PANTHER" id="PTHR40516:SF1">
    <property type="entry name" value="ANTITOXIN CHPS-RELATED"/>
    <property type="match status" value="1"/>
</dbReference>
<dbReference type="PANTHER" id="PTHR40516">
    <property type="entry name" value="ANTITOXIN CHPS-RELATED"/>
    <property type="match status" value="1"/>
</dbReference>
<dbReference type="SUPFAM" id="SSF89447">
    <property type="entry name" value="AbrB/MazE/MraZ-like"/>
    <property type="match status" value="1"/>
</dbReference>
<gene>
    <name evidence="2" type="ORF">AsFPU1_2742</name>
</gene>
<dbReference type="AlphaFoldDB" id="A0A401IJ95"/>
<dbReference type="GO" id="GO:0003677">
    <property type="term" value="F:DNA binding"/>
    <property type="evidence" value="ECO:0007669"/>
    <property type="project" value="InterPro"/>
</dbReference>